<evidence type="ECO:0000313" key="1">
    <source>
        <dbReference type="EMBL" id="MFD1523418.1"/>
    </source>
</evidence>
<organism evidence="1 2">
    <name type="scientific">Pseudonocardia yunnanensis</name>
    <dbReference type="NCBI Taxonomy" id="58107"/>
    <lineage>
        <taxon>Bacteria</taxon>
        <taxon>Bacillati</taxon>
        <taxon>Actinomycetota</taxon>
        <taxon>Actinomycetes</taxon>
        <taxon>Pseudonocardiales</taxon>
        <taxon>Pseudonocardiaceae</taxon>
        <taxon>Pseudonocardia</taxon>
    </lineage>
</organism>
<evidence type="ECO:0000313" key="2">
    <source>
        <dbReference type="Proteomes" id="UP001597114"/>
    </source>
</evidence>
<keyword evidence="2" id="KW-1185">Reference proteome</keyword>
<dbReference type="InterPro" id="IPR009057">
    <property type="entry name" value="Homeodomain-like_sf"/>
</dbReference>
<accession>A0ABW4F711</accession>
<proteinExistence type="predicted"/>
<dbReference type="SUPFAM" id="SSF46689">
    <property type="entry name" value="Homeodomain-like"/>
    <property type="match status" value="1"/>
</dbReference>
<gene>
    <name evidence="1" type="ORF">ACFSJD_38455</name>
</gene>
<protein>
    <submittedName>
        <fullName evidence="1">Helix-turn-helix domain-containing protein</fullName>
    </submittedName>
</protein>
<dbReference type="EMBL" id="JBHUCO010000064">
    <property type="protein sequence ID" value="MFD1523418.1"/>
    <property type="molecule type" value="Genomic_DNA"/>
</dbReference>
<dbReference type="RefSeq" id="WP_379659413.1">
    <property type="nucleotide sequence ID" value="NZ_BAAAUS010000033.1"/>
</dbReference>
<name>A0ABW4F711_9PSEU</name>
<comment type="caution">
    <text evidence="1">The sequence shown here is derived from an EMBL/GenBank/DDBJ whole genome shotgun (WGS) entry which is preliminary data.</text>
</comment>
<dbReference type="Proteomes" id="UP001597114">
    <property type="component" value="Unassembled WGS sequence"/>
</dbReference>
<sequence length="112" mass="11868">MIARSSRRGCVPPSLRAGLARARIVLPAADGAAVKDIVERVGASKPTVIGWRTRYAAEGLGGLEDRPKRGRRRVIDEVVVVLPTPPTAATAVTVTQRVIPRPAGSDLDIPRA</sequence>
<dbReference type="Pfam" id="PF13551">
    <property type="entry name" value="HTH_29"/>
    <property type="match status" value="1"/>
</dbReference>
<reference evidence="2" key="1">
    <citation type="journal article" date="2019" name="Int. J. Syst. Evol. Microbiol.">
        <title>The Global Catalogue of Microorganisms (GCM) 10K type strain sequencing project: providing services to taxonomists for standard genome sequencing and annotation.</title>
        <authorList>
            <consortium name="The Broad Institute Genomics Platform"/>
            <consortium name="The Broad Institute Genome Sequencing Center for Infectious Disease"/>
            <person name="Wu L."/>
            <person name="Ma J."/>
        </authorList>
    </citation>
    <scope>NUCLEOTIDE SEQUENCE [LARGE SCALE GENOMIC DNA]</scope>
    <source>
        <strain evidence="2">CCM 7043</strain>
    </source>
</reference>